<keyword evidence="2" id="KW-1185">Reference proteome</keyword>
<sequence>MPDHDLIRRIAGSTGLPESVAARVIEDVLAVHSETVDSYVRRRHAELQVHGTRNTQAFELIAAELKDRPFAAPDLSVRQLRRMIYG</sequence>
<dbReference type="Proteomes" id="UP000182652">
    <property type="component" value="Unassembled WGS sequence"/>
</dbReference>
<dbReference type="RefSeq" id="WP_066210560.1">
    <property type="nucleotide sequence ID" value="NZ_CP049819.1"/>
</dbReference>
<name>A0A1H4NVV7_9MICC</name>
<proteinExistence type="predicted"/>
<organism evidence="1 2">
    <name type="scientific">Arthrobacter woluwensis</name>
    <dbReference type="NCBI Taxonomy" id="156980"/>
    <lineage>
        <taxon>Bacteria</taxon>
        <taxon>Bacillati</taxon>
        <taxon>Actinomycetota</taxon>
        <taxon>Actinomycetes</taxon>
        <taxon>Micrococcales</taxon>
        <taxon>Micrococcaceae</taxon>
        <taxon>Arthrobacter</taxon>
    </lineage>
</organism>
<dbReference type="AlphaFoldDB" id="A0A1H4NVV7"/>
<dbReference type="STRING" id="156980.SAMN04489745_1791"/>
<protein>
    <submittedName>
        <fullName evidence="1">Uncharacterized protein</fullName>
    </submittedName>
</protein>
<dbReference type="EMBL" id="FNSN01000003">
    <property type="protein sequence ID" value="SEB99310.1"/>
    <property type="molecule type" value="Genomic_DNA"/>
</dbReference>
<reference evidence="1 2" key="1">
    <citation type="submission" date="2016-10" db="EMBL/GenBank/DDBJ databases">
        <authorList>
            <person name="de Groot N.N."/>
        </authorList>
    </citation>
    <scope>NUCLEOTIDE SEQUENCE [LARGE SCALE GENOMIC DNA]</scope>
    <source>
        <strain evidence="1 2">DSM 10495</strain>
    </source>
</reference>
<dbReference type="OrthoDB" id="3214269at2"/>
<accession>A0A1H4NVV7</accession>
<evidence type="ECO:0000313" key="2">
    <source>
        <dbReference type="Proteomes" id="UP000182652"/>
    </source>
</evidence>
<gene>
    <name evidence="1" type="ORF">SAMN04489745_1791</name>
</gene>
<evidence type="ECO:0000313" key="1">
    <source>
        <dbReference type="EMBL" id="SEB99310.1"/>
    </source>
</evidence>